<keyword evidence="3" id="KW-0119">Carbohydrate metabolism</keyword>
<evidence type="ECO:0000256" key="6">
    <source>
        <dbReference type="ARBA" id="ARBA00022801"/>
    </source>
</evidence>
<keyword evidence="8" id="KW-1015">Disulfide bond</keyword>
<evidence type="ECO:0000256" key="8">
    <source>
        <dbReference type="ARBA" id="ARBA00023157"/>
    </source>
</evidence>
<keyword evidence="12" id="KW-1185">Reference proteome</keyword>
<keyword evidence="7" id="KW-0106">Calcium</keyword>
<evidence type="ECO:0000256" key="7">
    <source>
        <dbReference type="ARBA" id="ARBA00022837"/>
    </source>
</evidence>
<dbReference type="Pfam" id="PF07519">
    <property type="entry name" value="Tannase"/>
    <property type="match status" value="1"/>
</dbReference>
<dbReference type="PANTHER" id="PTHR33938">
    <property type="entry name" value="FERULOYL ESTERASE B-RELATED"/>
    <property type="match status" value="1"/>
</dbReference>
<gene>
    <name evidence="11" type="ORF">LAESUDRAFT_724587</name>
</gene>
<dbReference type="InterPro" id="IPR011118">
    <property type="entry name" value="Tannase/feruloyl_esterase"/>
</dbReference>
<dbReference type="SUPFAM" id="SSF53474">
    <property type="entry name" value="alpha/beta-Hydrolases"/>
    <property type="match status" value="1"/>
</dbReference>
<keyword evidence="3" id="KW-0624">Polysaccharide degradation</keyword>
<dbReference type="OrthoDB" id="3039123at2759"/>
<name>A0A165ERK8_9APHY</name>
<keyword evidence="3" id="KW-0858">Xylan degradation</keyword>
<keyword evidence="2" id="KW-0719">Serine esterase</keyword>
<dbReference type="STRING" id="1314785.A0A165ERK8"/>
<dbReference type="Proteomes" id="UP000076871">
    <property type="component" value="Unassembled WGS sequence"/>
</dbReference>
<evidence type="ECO:0000313" key="12">
    <source>
        <dbReference type="Proteomes" id="UP000076871"/>
    </source>
</evidence>
<dbReference type="GO" id="GO:0045493">
    <property type="term" value="P:xylan catabolic process"/>
    <property type="evidence" value="ECO:0007669"/>
    <property type="project" value="UniProtKB-KW"/>
</dbReference>
<reference evidence="11 12" key="1">
    <citation type="journal article" date="2016" name="Mol. Biol. Evol.">
        <title>Comparative Genomics of Early-Diverging Mushroom-Forming Fungi Provides Insights into the Origins of Lignocellulose Decay Capabilities.</title>
        <authorList>
            <person name="Nagy L.G."/>
            <person name="Riley R."/>
            <person name="Tritt A."/>
            <person name="Adam C."/>
            <person name="Daum C."/>
            <person name="Floudas D."/>
            <person name="Sun H."/>
            <person name="Yadav J.S."/>
            <person name="Pangilinan J."/>
            <person name="Larsson K.H."/>
            <person name="Matsuura K."/>
            <person name="Barry K."/>
            <person name="Labutti K."/>
            <person name="Kuo R."/>
            <person name="Ohm R.A."/>
            <person name="Bhattacharya S.S."/>
            <person name="Shirouzu T."/>
            <person name="Yoshinaga Y."/>
            <person name="Martin F.M."/>
            <person name="Grigoriev I.V."/>
            <person name="Hibbett D.S."/>
        </authorList>
    </citation>
    <scope>NUCLEOTIDE SEQUENCE [LARGE SCALE GENOMIC DNA]</scope>
    <source>
        <strain evidence="11 12">93-53</strain>
    </source>
</reference>
<dbReference type="InterPro" id="IPR029058">
    <property type="entry name" value="AB_hydrolase_fold"/>
</dbReference>
<evidence type="ECO:0000256" key="3">
    <source>
        <dbReference type="ARBA" id="ARBA00022651"/>
    </source>
</evidence>
<dbReference type="GO" id="GO:0046872">
    <property type="term" value="F:metal ion binding"/>
    <property type="evidence" value="ECO:0007669"/>
    <property type="project" value="UniProtKB-KW"/>
</dbReference>
<dbReference type="InParanoid" id="A0A165ERK8"/>
<dbReference type="GO" id="GO:0030600">
    <property type="term" value="F:feruloyl esterase activity"/>
    <property type="evidence" value="ECO:0007669"/>
    <property type="project" value="UniProtKB-EC"/>
</dbReference>
<evidence type="ECO:0000313" key="11">
    <source>
        <dbReference type="EMBL" id="KZT07620.1"/>
    </source>
</evidence>
<comment type="similarity">
    <text evidence="1 10">Belongs to the tannase family.</text>
</comment>
<keyword evidence="4" id="KW-0479">Metal-binding</keyword>
<accession>A0A165ERK8</accession>
<keyword evidence="6 10" id="KW-0378">Hydrolase</keyword>
<evidence type="ECO:0000256" key="2">
    <source>
        <dbReference type="ARBA" id="ARBA00022487"/>
    </source>
</evidence>
<evidence type="ECO:0000256" key="1">
    <source>
        <dbReference type="ARBA" id="ARBA00006249"/>
    </source>
</evidence>
<dbReference type="RefSeq" id="XP_040765360.1">
    <property type="nucleotide sequence ID" value="XM_040908646.1"/>
</dbReference>
<evidence type="ECO:0000256" key="9">
    <source>
        <dbReference type="ARBA" id="ARBA00034075"/>
    </source>
</evidence>
<dbReference type="EMBL" id="KV427618">
    <property type="protein sequence ID" value="KZT07620.1"/>
    <property type="molecule type" value="Genomic_DNA"/>
</dbReference>
<dbReference type="PANTHER" id="PTHR33938:SF15">
    <property type="entry name" value="FERULOYL ESTERASE B-RELATED"/>
    <property type="match status" value="1"/>
</dbReference>
<protein>
    <recommendedName>
        <fullName evidence="10">Carboxylic ester hydrolase</fullName>
        <ecNumber evidence="10">3.1.1.-</ecNumber>
    </recommendedName>
</protein>
<evidence type="ECO:0000256" key="10">
    <source>
        <dbReference type="RuleBase" id="RU361238"/>
    </source>
</evidence>
<sequence>MFGPYVASLVHLVLRLSSIFHPDSFSESRQSACASFALQDVPDVKVSDVKYYPAHAKINISNTNSHLDVDDLPAFCRLEVEITTNATAQSKCKTEIWLPDDWNGRYLAVGNGGLAGGVMVSELGYVAIAQGSNAIIDWGWRALHLSVVKGKDIIKQYYGQAQSKSYFMGCSTGACIPLKEVQTFPEDFDGVIVGSPANWHTHLQAWAVHMHLDVQPASSPTFINASLWTDVIHPEVLKQCDAIDGLADGITNDPRFCNFRPETLTCRPGQNTSTCLTLPQIEALRRVYADYYEANQTYIFGRYYPGGEDRYPSAYMNADAFALSRDWFRYFVLNNTEWNIDQYNPSLISLADEIDPGQANAINPNLTAFAGPEHNGKLLHYMGWADQLISPGNSIYYYENVLAYTRANTDMDVDDFYRLFTVPGMDHCAGGNGANAFGAVYQASDRMPPISNIPQYNILAAMVNWVEEGSAPSSLEAVHYEGNNVANGVTLRRPLCQYPKSLRYIDDGKKPGFACV</sequence>
<dbReference type="GeneID" id="63825675"/>
<evidence type="ECO:0000256" key="5">
    <source>
        <dbReference type="ARBA" id="ARBA00022729"/>
    </source>
</evidence>
<organism evidence="11 12">
    <name type="scientific">Laetiporus sulphureus 93-53</name>
    <dbReference type="NCBI Taxonomy" id="1314785"/>
    <lineage>
        <taxon>Eukaryota</taxon>
        <taxon>Fungi</taxon>
        <taxon>Dikarya</taxon>
        <taxon>Basidiomycota</taxon>
        <taxon>Agaricomycotina</taxon>
        <taxon>Agaricomycetes</taxon>
        <taxon>Polyporales</taxon>
        <taxon>Laetiporus</taxon>
    </lineage>
</organism>
<proteinExistence type="inferred from homology"/>
<dbReference type="AlphaFoldDB" id="A0A165ERK8"/>
<evidence type="ECO:0000256" key="4">
    <source>
        <dbReference type="ARBA" id="ARBA00022723"/>
    </source>
</evidence>
<comment type="catalytic activity">
    <reaction evidence="9">
        <text>feruloyl-polysaccharide + H2O = ferulate + polysaccharide.</text>
        <dbReference type="EC" id="3.1.1.73"/>
    </reaction>
</comment>
<dbReference type="EC" id="3.1.1.-" evidence="10"/>
<keyword evidence="5" id="KW-0732">Signal</keyword>